<keyword evidence="7" id="KW-0496">Mitochondrion</keyword>
<protein>
    <submittedName>
        <fullName evidence="12">BgTH12-03781</fullName>
    </submittedName>
</protein>
<dbReference type="GO" id="GO:0031966">
    <property type="term" value="C:mitochondrial membrane"/>
    <property type="evidence" value="ECO:0007669"/>
    <property type="project" value="UniProtKB-SubCell"/>
</dbReference>
<sequence>MSRPLPSSFDGNRCVKSSDASSDFYEENRFQKLTRRLRQEPLIPLGCILTSWALFSASRSMRVGDHNRTNRMFRARIYAQAFTVAAMVAGSMYWQTDRKKQKEFDRAVEERKAKEKNARWIEELEFRDLEAKEERARKEKPKSETQPKNNDSQRADGEQK</sequence>
<dbReference type="Pfam" id="PF04588">
    <property type="entry name" value="HIG_1_N"/>
    <property type="match status" value="1"/>
</dbReference>
<dbReference type="GO" id="GO:0097250">
    <property type="term" value="P:mitochondrial respirasome assembly"/>
    <property type="evidence" value="ECO:0007669"/>
    <property type="project" value="TreeGrafter"/>
</dbReference>
<feature type="domain" description="HIG1" evidence="11">
    <location>
        <begin position="14"/>
        <end position="105"/>
    </location>
</feature>
<dbReference type="Proteomes" id="UP000683417">
    <property type="component" value="Unassembled WGS sequence"/>
</dbReference>
<name>A0A9W4GCS3_BLUGR</name>
<keyword evidence="5 10" id="KW-0812">Transmembrane</keyword>
<evidence type="ECO:0000256" key="4">
    <source>
        <dbReference type="ARBA" id="ARBA00011565"/>
    </source>
</evidence>
<evidence type="ECO:0000256" key="9">
    <source>
        <dbReference type="SAM" id="MobiDB-lite"/>
    </source>
</evidence>
<feature type="transmembrane region" description="Helical" evidence="10">
    <location>
        <begin position="77"/>
        <end position="94"/>
    </location>
</feature>
<dbReference type="PANTHER" id="PTHR12297:SF3">
    <property type="entry name" value="HIG1 DOMAIN FAMILY MEMBER 1A"/>
    <property type="match status" value="1"/>
</dbReference>
<evidence type="ECO:0000256" key="2">
    <source>
        <dbReference type="ARBA" id="ARBA00004325"/>
    </source>
</evidence>
<gene>
    <name evidence="12" type="ORF">BGTH12_LOCUS1031</name>
</gene>
<dbReference type="AlphaFoldDB" id="A0A9W4GCS3"/>
<evidence type="ECO:0000256" key="5">
    <source>
        <dbReference type="ARBA" id="ARBA00022692"/>
    </source>
</evidence>
<evidence type="ECO:0000256" key="8">
    <source>
        <dbReference type="ARBA" id="ARBA00023136"/>
    </source>
</evidence>
<evidence type="ECO:0000256" key="1">
    <source>
        <dbReference type="ARBA" id="ARBA00002584"/>
    </source>
</evidence>
<dbReference type="EMBL" id="CAJHIT010000002">
    <property type="protein sequence ID" value="CAD6499673.1"/>
    <property type="molecule type" value="Genomic_DNA"/>
</dbReference>
<comment type="subcellular location">
    <subcellularLocation>
        <location evidence="2">Mitochondrion membrane</location>
    </subcellularLocation>
</comment>
<evidence type="ECO:0000313" key="12">
    <source>
        <dbReference type="EMBL" id="CAD6499673.1"/>
    </source>
</evidence>
<dbReference type="PANTHER" id="PTHR12297">
    <property type="entry name" value="HYPOXIA-INDUCBILE GENE 1 HIG1 -RELATED"/>
    <property type="match status" value="1"/>
</dbReference>
<dbReference type="PROSITE" id="PS51503">
    <property type="entry name" value="HIG1"/>
    <property type="match status" value="1"/>
</dbReference>
<dbReference type="InterPro" id="IPR007667">
    <property type="entry name" value="Hypoxia_induced_domain"/>
</dbReference>
<evidence type="ECO:0000256" key="6">
    <source>
        <dbReference type="ARBA" id="ARBA00022989"/>
    </source>
</evidence>
<organism evidence="12 13">
    <name type="scientific">Blumeria graminis f. sp. triticale</name>
    <dbReference type="NCBI Taxonomy" id="1689686"/>
    <lineage>
        <taxon>Eukaryota</taxon>
        <taxon>Fungi</taxon>
        <taxon>Dikarya</taxon>
        <taxon>Ascomycota</taxon>
        <taxon>Pezizomycotina</taxon>
        <taxon>Leotiomycetes</taxon>
        <taxon>Erysiphales</taxon>
        <taxon>Erysiphaceae</taxon>
        <taxon>Blumeria</taxon>
    </lineage>
</organism>
<evidence type="ECO:0000256" key="7">
    <source>
        <dbReference type="ARBA" id="ARBA00023128"/>
    </source>
</evidence>
<keyword evidence="6 10" id="KW-1133">Transmembrane helix</keyword>
<feature type="region of interest" description="Disordered" evidence="9">
    <location>
        <begin position="131"/>
        <end position="160"/>
    </location>
</feature>
<dbReference type="InterPro" id="IPR050355">
    <property type="entry name" value="RCF1"/>
</dbReference>
<accession>A0A9W4GCS3</accession>
<comment type="subunit">
    <text evidence="4">Associates with the respiratory chain complex III/complex IV supercomplex.</text>
</comment>
<evidence type="ECO:0000256" key="10">
    <source>
        <dbReference type="SAM" id="Phobius"/>
    </source>
</evidence>
<proteinExistence type="inferred from homology"/>
<evidence type="ECO:0000259" key="11">
    <source>
        <dbReference type="PROSITE" id="PS51503"/>
    </source>
</evidence>
<comment type="similarity">
    <text evidence="3">Belongs to the RCF1 family.</text>
</comment>
<keyword evidence="8 10" id="KW-0472">Membrane</keyword>
<reference evidence="12" key="1">
    <citation type="submission" date="2020-10" db="EMBL/GenBank/DDBJ databases">
        <authorList>
            <person name="Muller C M."/>
        </authorList>
    </citation>
    <scope>NUCLEOTIDE SEQUENCE</scope>
    <source>
        <strain evidence="12">THUN-12</strain>
    </source>
</reference>
<evidence type="ECO:0000256" key="3">
    <source>
        <dbReference type="ARBA" id="ARBA00009366"/>
    </source>
</evidence>
<comment type="caution">
    <text evidence="12">The sequence shown here is derived from an EMBL/GenBank/DDBJ whole genome shotgun (WGS) entry which is preliminary data.</text>
</comment>
<evidence type="ECO:0000313" key="13">
    <source>
        <dbReference type="Proteomes" id="UP000683417"/>
    </source>
</evidence>
<comment type="function">
    <text evidence="1">Cytochrome c oxidase subunit which plays a role in assembly of respiratory supercomplexes.</text>
</comment>